<dbReference type="EMBL" id="LAZR01001722">
    <property type="protein sequence ID" value="KKN40133.1"/>
    <property type="molecule type" value="Genomic_DNA"/>
</dbReference>
<feature type="compositionally biased region" description="Basic and acidic residues" evidence="1">
    <location>
        <begin position="329"/>
        <end position="340"/>
    </location>
</feature>
<evidence type="ECO:0000313" key="2">
    <source>
        <dbReference type="EMBL" id="KKN40133.1"/>
    </source>
</evidence>
<feature type="region of interest" description="Disordered" evidence="1">
    <location>
        <begin position="315"/>
        <end position="352"/>
    </location>
</feature>
<comment type="caution">
    <text evidence="2">The sequence shown here is derived from an EMBL/GenBank/DDBJ whole genome shotgun (WGS) entry which is preliminary data.</text>
</comment>
<dbReference type="AlphaFoldDB" id="A0A0F9TF80"/>
<protein>
    <submittedName>
        <fullName evidence="2">Uncharacterized protein</fullName>
    </submittedName>
</protein>
<reference evidence="2" key="1">
    <citation type="journal article" date="2015" name="Nature">
        <title>Complex archaea that bridge the gap between prokaryotes and eukaryotes.</title>
        <authorList>
            <person name="Spang A."/>
            <person name="Saw J.H."/>
            <person name="Jorgensen S.L."/>
            <person name="Zaremba-Niedzwiedzka K."/>
            <person name="Martijn J."/>
            <person name="Lind A.E."/>
            <person name="van Eijk R."/>
            <person name="Schleper C."/>
            <person name="Guy L."/>
            <person name="Ettema T.J."/>
        </authorList>
    </citation>
    <scope>NUCLEOTIDE SEQUENCE</scope>
</reference>
<evidence type="ECO:0000256" key="1">
    <source>
        <dbReference type="SAM" id="MobiDB-lite"/>
    </source>
</evidence>
<sequence length="352" mass="37411">MGFLATWGQQPNESEKAWQAFKAYRNMGVTRSLRKASSQIGKSRRLLETWSSKHMWQRRCAAWDIEQQDIHREARLSATQDMQERHGKLARGLLGRVAAELGAQVKGRCTKCGRSPVKLTAAQVASAMKAGVEVERLSLGLNTAGAPLMVQNNVTNITTSGVTALVILRDSVSQQLASDLLGRMKALDPATAMRGVAGAQAAAAIARANALPGKAVTGRAAKNAAKAEVLAERAAAFAARGEVDPLALEREAASEKTRTVHQVGKLAEASPTASMPLELLGGADPSGGDRTLAQELGLGSSAEELEDELEQARADAETAVRTAKKSVKNARERARAKERQAAAAANDDEDLF</sequence>
<name>A0A0F9TF80_9ZZZZ</name>
<proteinExistence type="predicted"/>
<gene>
    <name evidence="2" type="ORF">LCGC14_0736310</name>
</gene>
<accession>A0A0F9TF80</accession>
<organism evidence="2">
    <name type="scientific">marine sediment metagenome</name>
    <dbReference type="NCBI Taxonomy" id="412755"/>
    <lineage>
        <taxon>unclassified sequences</taxon>
        <taxon>metagenomes</taxon>
        <taxon>ecological metagenomes</taxon>
    </lineage>
</organism>